<dbReference type="EMBL" id="JACCHL010000001">
    <property type="protein sequence ID" value="NYH53013.1"/>
    <property type="molecule type" value="Genomic_DNA"/>
</dbReference>
<dbReference type="AlphaFoldDB" id="A0A7Z0BIS0"/>
<keyword evidence="1" id="KW-1133">Transmembrane helix</keyword>
<organism evidence="2 3">
    <name type="scientific">Nocardiopsis sinuspersici</name>
    <dbReference type="NCBI Taxonomy" id="501010"/>
    <lineage>
        <taxon>Bacteria</taxon>
        <taxon>Bacillati</taxon>
        <taxon>Actinomycetota</taxon>
        <taxon>Actinomycetes</taxon>
        <taxon>Streptosporangiales</taxon>
        <taxon>Nocardiopsidaceae</taxon>
        <taxon>Nocardiopsis</taxon>
    </lineage>
</organism>
<keyword evidence="1" id="KW-0472">Membrane</keyword>
<gene>
    <name evidence="2" type="ORF">HNR06_002602</name>
</gene>
<name>A0A7Z0BIS0_9ACTN</name>
<accession>A0A7Z0BIS0</accession>
<proteinExistence type="predicted"/>
<dbReference type="Proteomes" id="UP000584931">
    <property type="component" value="Unassembled WGS sequence"/>
</dbReference>
<reference evidence="2 3" key="1">
    <citation type="submission" date="2020-07" db="EMBL/GenBank/DDBJ databases">
        <title>Sequencing the genomes of 1000 actinobacteria strains.</title>
        <authorList>
            <person name="Klenk H.-P."/>
        </authorList>
    </citation>
    <scope>NUCLEOTIDE SEQUENCE [LARGE SCALE GENOMIC DNA]</scope>
    <source>
        <strain evidence="2 3">DSM 45278</strain>
    </source>
</reference>
<keyword evidence="1" id="KW-0812">Transmembrane</keyword>
<feature type="transmembrane region" description="Helical" evidence="1">
    <location>
        <begin position="20"/>
        <end position="43"/>
    </location>
</feature>
<evidence type="ECO:0000313" key="3">
    <source>
        <dbReference type="Proteomes" id="UP000584931"/>
    </source>
</evidence>
<sequence>MKETTKTFAAKMKLGPHHAIERFGVITSIITATFVLLLVSTVISAVGNNRARLDETALYTASFTTSRTELSGSVDGVYTNEEGTRALALMRFDDSAAGSFSTDAANYQAFLTGSNEQLDTQALRTTITGSIVLFGSTGYLGVVLESDAPFEQQIISLTLRANSELVYKEDSGRALREDLQDDGSFAEFDQWRLFLNPGASGTEEAASLAGARIDPSAMYYELVVAEQEEELREAMDEQLMEMSAVLNRIDEYDGEMNRVNVDGVFIEPPEVPVQVDGDAVTGEEADADSEPTLALETDWVHPRGYDFDWRSGSVEEGYLDAIMPEDETSYVTFLGEKARAEDEESSRFEANDMEWYLTDGNDLREYRESGQAMDPLREIMNNTTQAYQDYYRLKTDYQIDSLSNLLELEVTLRSVTSAGSVNAEEEALLTY</sequence>
<evidence type="ECO:0000313" key="2">
    <source>
        <dbReference type="EMBL" id="NYH53013.1"/>
    </source>
</evidence>
<evidence type="ECO:0000256" key="1">
    <source>
        <dbReference type="SAM" id="Phobius"/>
    </source>
</evidence>
<comment type="caution">
    <text evidence="2">The sequence shown here is derived from an EMBL/GenBank/DDBJ whole genome shotgun (WGS) entry which is preliminary data.</text>
</comment>
<protein>
    <submittedName>
        <fullName evidence="2">Uncharacterized protein</fullName>
    </submittedName>
</protein>
<dbReference type="RefSeq" id="WP_237683369.1">
    <property type="nucleotide sequence ID" value="NZ_JACCHL010000001.1"/>
</dbReference>